<keyword evidence="1" id="KW-1133">Transmembrane helix</keyword>
<dbReference type="EMBL" id="LT607756">
    <property type="protein sequence ID" value="SCG84721.1"/>
    <property type="molecule type" value="Genomic_DNA"/>
</dbReference>
<dbReference type="STRING" id="118062.MCBB_0133"/>
<organism evidence="2 3">
    <name type="scientific">Methanobacterium congolense</name>
    <dbReference type="NCBI Taxonomy" id="118062"/>
    <lineage>
        <taxon>Archaea</taxon>
        <taxon>Methanobacteriati</taxon>
        <taxon>Methanobacteriota</taxon>
        <taxon>Methanomada group</taxon>
        <taxon>Methanobacteria</taxon>
        <taxon>Methanobacteriales</taxon>
        <taxon>Methanobacteriaceae</taxon>
        <taxon>Methanobacterium</taxon>
    </lineage>
</organism>
<dbReference type="Pfam" id="PF09919">
    <property type="entry name" value="DUF2149"/>
    <property type="match status" value="1"/>
</dbReference>
<gene>
    <name evidence="2" type="ORF">MCBB_0133</name>
</gene>
<keyword evidence="1" id="KW-0812">Transmembrane</keyword>
<dbReference type="RefSeq" id="WP_071905798.1">
    <property type="nucleotide sequence ID" value="NZ_LT607756.1"/>
</dbReference>
<keyword evidence="3" id="KW-1185">Reference proteome</keyword>
<name>A0A1D3KZA7_9EURY</name>
<dbReference type="GeneID" id="30410997"/>
<accession>A0A1D3KZA7</accession>
<dbReference type="KEGG" id="mcub:MCBB_0133"/>
<evidence type="ECO:0000313" key="2">
    <source>
        <dbReference type="EMBL" id="SCG84721.1"/>
    </source>
</evidence>
<dbReference type="PATRIC" id="fig|129848.4.peg.139"/>
<reference evidence="2 3" key="1">
    <citation type="submission" date="2016-08" db="EMBL/GenBank/DDBJ databases">
        <authorList>
            <person name="Seilhamer J.J."/>
        </authorList>
    </citation>
    <scope>NUCLEOTIDE SEQUENCE [LARGE SCALE GENOMIC DNA]</scope>
    <source>
        <strain evidence="2">Buetzberg</strain>
    </source>
</reference>
<dbReference type="AlphaFoldDB" id="A0A1D3KZA7"/>
<dbReference type="InterPro" id="IPR018676">
    <property type="entry name" value="DUF2149"/>
</dbReference>
<evidence type="ECO:0008006" key="4">
    <source>
        <dbReference type="Google" id="ProtNLM"/>
    </source>
</evidence>
<protein>
    <recommendedName>
        <fullName evidence="4">DUF2149 domain-containing protein</fullName>
    </recommendedName>
</protein>
<keyword evidence="1" id="KW-0472">Membrane</keyword>
<dbReference type="Proteomes" id="UP000094707">
    <property type="component" value="Chromosome I"/>
</dbReference>
<evidence type="ECO:0000313" key="3">
    <source>
        <dbReference type="Proteomes" id="UP000094707"/>
    </source>
</evidence>
<proteinExistence type="predicted"/>
<evidence type="ECO:0000256" key="1">
    <source>
        <dbReference type="SAM" id="Phobius"/>
    </source>
</evidence>
<feature type="transmembrane region" description="Helical" evidence="1">
    <location>
        <begin position="23"/>
        <end position="48"/>
    </location>
</feature>
<sequence>MLKQRRFKQKRGLLSSDEEIDPMIYAVNMVDCMLVLAVGFLIFTIMFMSTSTVSPQEKAAMQEAVDLNMGQEVNSTVQNSSSGESGLSSVGTVYKDPATGKLIMIKNS</sequence>
<dbReference type="OrthoDB" id="82490at2157"/>